<dbReference type="OMA" id="DQMEAQD"/>
<keyword evidence="3" id="KW-1185">Reference proteome</keyword>
<evidence type="ECO:0000313" key="2">
    <source>
        <dbReference type="EMBL" id="EPE06759.1"/>
    </source>
</evidence>
<sequence>MAAIMSALDRAKAFVMPAVGVAAAQLPVVAETLRTASADAAAFAMTNPGTSAVYAAAAVGAVVTIAPAIVASPALAAAGFAADGVVKGSVAAGVQAGIGNVVAPGLFATLQSAGAGGYGVAAVSAGVSAVSGTASALAAGAAWMFGG</sequence>
<accession>S3BZR6</accession>
<evidence type="ECO:0000313" key="3">
    <source>
        <dbReference type="Proteomes" id="UP000016923"/>
    </source>
</evidence>
<keyword evidence="1" id="KW-0472">Membrane</keyword>
<dbReference type="Proteomes" id="UP000016923">
    <property type="component" value="Unassembled WGS sequence"/>
</dbReference>
<dbReference type="Gene3D" id="6.10.110.10">
    <property type="match status" value="1"/>
</dbReference>
<evidence type="ECO:0008006" key="4">
    <source>
        <dbReference type="Google" id="ProtNLM"/>
    </source>
</evidence>
<feature type="transmembrane region" description="Helical" evidence="1">
    <location>
        <begin position="54"/>
        <end position="78"/>
    </location>
</feature>
<name>S3BZR6_OPHP1</name>
<gene>
    <name evidence="2" type="ORF">F503_03186</name>
</gene>
<evidence type="ECO:0000256" key="1">
    <source>
        <dbReference type="SAM" id="Phobius"/>
    </source>
</evidence>
<dbReference type="VEuPathDB" id="FungiDB:F503_03186"/>
<dbReference type="EMBL" id="KE148152">
    <property type="protein sequence ID" value="EPE06759.1"/>
    <property type="molecule type" value="Genomic_DNA"/>
</dbReference>
<organism evidence="2 3">
    <name type="scientific">Ophiostoma piceae (strain UAMH 11346)</name>
    <name type="common">Sap stain fungus</name>
    <dbReference type="NCBI Taxonomy" id="1262450"/>
    <lineage>
        <taxon>Eukaryota</taxon>
        <taxon>Fungi</taxon>
        <taxon>Dikarya</taxon>
        <taxon>Ascomycota</taxon>
        <taxon>Pezizomycotina</taxon>
        <taxon>Sordariomycetes</taxon>
        <taxon>Sordariomycetidae</taxon>
        <taxon>Ophiostomatales</taxon>
        <taxon>Ophiostomataceae</taxon>
        <taxon>Ophiostoma</taxon>
    </lineage>
</organism>
<proteinExistence type="predicted"/>
<dbReference type="HOGENOM" id="CLU_1768649_0_0_1"/>
<keyword evidence="1" id="KW-0812">Transmembrane</keyword>
<reference evidence="2 3" key="1">
    <citation type="journal article" date="2013" name="BMC Genomics">
        <title>The genome and transcriptome of the pine saprophyte Ophiostoma piceae, and a comparison with the bark beetle-associated pine pathogen Grosmannia clavigera.</title>
        <authorList>
            <person name="Haridas S."/>
            <person name="Wang Y."/>
            <person name="Lim L."/>
            <person name="Massoumi Alamouti S."/>
            <person name="Jackman S."/>
            <person name="Docking R."/>
            <person name="Robertson G."/>
            <person name="Birol I."/>
            <person name="Bohlmann J."/>
            <person name="Breuil C."/>
        </authorList>
    </citation>
    <scope>NUCLEOTIDE SEQUENCE [LARGE SCALE GENOMIC DNA]</scope>
    <source>
        <strain evidence="2 3">UAMH 11346</strain>
    </source>
</reference>
<dbReference type="AlphaFoldDB" id="S3BZR6"/>
<keyword evidence="1" id="KW-1133">Transmembrane helix</keyword>
<dbReference type="eggNOG" id="ENOG502SXEM">
    <property type="taxonomic scope" value="Eukaryota"/>
</dbReference>
<feature type="transmembrane region" description="Helical" evidence="1">
    <location>
        <begin position="90"/>
        <end position="110"/>
    </location>
</feature>
<feature type="transmembrane region" description="Helical" evidence="1">
    <location>
        <begin position="122"/>
        <end position="145"/>
    </location>
</feature>
<dbReference type="InterPro" id="IPR038213">
    <property type="entry name" value="IFI6/IFI27-like_sf"/>
</dbReference>
<protein>
    <recommendedName>
        <fullName evidence="4">Interferon-induced 6-16</fullName>
    </recommendedName>
</protein>